<reference evidence="12" key="2">
    <citation type="submission" date="2020-10" db="EMBL/GenBank/DDBJ databases">
        <title>Fervidococcus fontis strain 3639Fd - the first crenarchaeon capable of growth on lipids.</title>
        <authorList>
            <person name="Kochetkova T.V."/>
            <person name="Elcheninov A.G."/>
            <person name="Toschakov S.V."/>
            <person name="Kublanov I.V."/>
        </authorList>
    </citation>
    <scope>NUCLEOTIDE SEQUENCE</scope>
    <source>
        <strain evidence="12">3639Fd</strain>
    </source>
</reference>
<evidence type="ECO:0000313" key="11">
    <source>
        <dbReference type="EMBL" id="HEW64336.1"/>
    </source>
</evidence>
<evidence type="ECO:0000256" key="1">
    <source>
        <dbReference type="ARBA" id="ARBA00004496"/>
    </source>
</evidence>
<dbReference type="InterPro" id="IPR013785">
    <property type="entry name" value="Aldolase_TIM"/>
</dbReference>
<dbReference type="Pfam" id="PF01180">
    <property type="entry name" value="DHO_dh"/>
    <property type="match status" value="1"/>
</dbReference>
<dbReference type="InterPro" id="IPR024920">
    <property type="entry name" value="Dihydroorotate_DH_1"/>
</dbReference>
<dbReference type="InterPro" id="IPR053488">
    <property type="entry name" value="DHODH_Type1"/>
</dbReference>
<dbReference type="InterPro" id="IPR012135">
    <property type="entry name" value="Dihydroorotate_DH_1_2"/>
</dbReference>
<evidence type="ECO:0000256" key="8">
    <source>
        <dbReference type="ARBA" id="ARBA00023002"/>
    </source>
</evidence>
<comment type="caution">
    <text evidence="9">Lacks conserved residue(s) required for the propagation of feature annotation.</text>
</comment>
<dbReference type="GeneID" id="12449349"/>
<reference evidence="11" key="1">
    <citation type="journal article" date="2020" name="mSystems">
        <title>Genome- and Community-Level Interaction Insights into Carbon Utilization and Element Cycling Functions of Hydrothermarchaeota in Hydrothermal Sediment.</title>
        <authorList>
            <person name="Zhou Z."/>
            <person name="Liu Y."/>
            <person name="Xu W."/>
            <person name="Pan J."/>
            <person name="Luo Z.H."/>
            <person name="Li M."/>
        </authorList>
    </citation>
    <scope>NUCLEOTIDE SEQUENCE [LARGE SCALE GENOMIC DNA]</scope>
    <source>
        <strain evidence="11">SpSt-1261</strain>
    </source>
</reference>
<feature type="binding site" evidence="9">
    <location>
        <begin position="240"/>
        <end position="241"/>
    </location>
    <ligand>
        <name>FMN</name>
        <dbReference type="ChEBI" id="CHEBI:58210"/>
    </ligand>
</feature>
<feature type="binding site" evidence="9">
    <location>
        <position position="125"/>
    </location>
    <ligand>
        <name>FMN</name>
        <dbReference type="ChEBI" id="CHEBI:58210"/>
    </ligand>
</feature>
<evidence type="ECO:0000256" key="4">
    <source>
        <dbReference type="ARBA" id="ARBA00022490"/>
    </source>
</evidence>
<dbReference type="InterPro" id="IPR005720">
    <property type="entry name" value="Dihydroorotate_DH_cat"/>
</dbReference>
<protein>
    <recommendedName>
        <fullName evidence="9">Dihydroorotate dehydrogenase</fullName>
        <shortName evidence="9">DHOD</shortName>
        <shortName evidence="9">DHODase</shortName>
        <shortName evidence="9">DHOdehase</shortName>
        <ecNumber evidence="9">1.3.-.-</ecNumber>
    </recommendedName>
</protein>
<proteinExistence type="inferred from homology"/>
<evidence type="ECO:0000256" key="9">
    <source>
        <dbReference type="HAMAP-Rule" id="MF_00224"/>
    </source>
</evidence>
<dbReference type="NCBIfam" id="TIGR01037">
    <property type="entry name" value="pyrD_sub1_fam"/>
    <property type="match status" value="1"/>
</dbReference>
<feature type="binding site" evidence="9">
    <location>
        <position position="188"/>
    </location>
    <ligand>
        <name>FMN</name>
        <dbReference type="ChEBI" id="CHEBI:58210"/>
    </ligand>
</feature>
<name>A0A7C2ZP94_9CREN</name>
<dbReference type="Gene3D" id="3.20.20.70">
    <property type="entry name" value="Aldolase class I"/>
    <property type="match status" value="1"/>
</dbReference>
<dbReference type="AlphaFoldDB" id="A0A7C2ZP94"/>
<dbReference type="SUPFAM" id="SSF51395">
    <property type="entry name" value="FMN-linked oxidoreductases"/>
    <property type="match status" value="1"/>
</dbReference>
<feature type="binding site" evidence="9">
    <location>
        <begin position="69"/>
        <end position="73"/>
    </location>
    <ligand>
        <name>substrate</name>
    </ligand>
</feature>
<dbReference type="GO" id="GO:0005737">
    <property type="term" value="C:cytoplasm"/>
    <property type="evidence" value="ECO:0007669"/>
    <property type="project" value="UniProtKB-SubCell"/>
</dbReference>
<keyword evidence="5 9" id="KW-0285">Flavoprotein</keyword>
<feature type="binding site" evidence="9">
    <location>
        <position position="20"/>
    </location>
    <ligand>
        <name>FMN</name>
        <dbReference type="ChEBI" id="CHEBI:58210"/>
    </ligand>
</feature>
<dbReference type="PANTHER" id="PTHR48109:SF1">
    <property type="entry name" value="DIHYDROOROTATE DEHYDROGENASE (FUMARATE)"/>
    <property type="match status" value="1"/>
</dbReference>
<dbReference type="GO" id="GO:0044205">
    <property type="term" value="P:'de novo' UMP biosynthetic process"/>
    <property type="evidence" value="ECO:0007669"/>
    <property type="project" value="UniProtKB-UniRule"/>
</dbReference>
<evidence type="ECO:0000256" key="2">
    <source>
        <dbReference type="ARBA" id="ARBA00004725"/>
    </source>
</evidence>
<evidence type="ECO:0000313" key="12">
    <source>
        <dbReference type="EMBL" id="MBE9391020.1"/>
    </source>
</evidence>
<evidence type="ECO:0000256" key="5">
    <source>
        <dbReference type="ARBA" id="ARBA00022630"/>
    </source>
</evidence>
<feature type="binding site" evidence="9">
    <location>
        <begin position="44"/>
        <end position="45"/>
    </location>
    <ligand>
        <name>FMN</name>
        <dbReference type="ChEBI" id="CHEBI:58210"/>
    </ligand>
</feature>
<comment type="pathway">
    <text evidence="2 9">Pyrimidine metabolism; UMP biosynthesis via de novo pathway.</text>
</comment>
<dbReference type="FunFam" id="3.20.20.70:FF:000027">
    <property type="entry name" value="Dihydropyrimidine dehydrogenase [NADP(+)]"/>
    <property type="match status" value="1"/>
</dbReference>
<evidence type="ECO:0000259" key="10">
    <source>
        <dbReference type="Pfam" id="PF01180"/>
    </source>
</evidence>
<dbReference type="HAMAP" id="MF_00224">
    <property type="entry name" value="DHO_dh_type1"/>
    <property type="match status" value="1"/>
</dbReference>
<keyword evidence="8 9" id="KW-0560">Oxidoreductase</keyword>
<dbReference type="InterPro" id="IPR050074">
    <property type="entry name" value="DHO_dehydrogenase"/>
</dbReference>
<feature type="binding site" evidence="9">
    <location>
        <begin position="189"/>
        <end position="190"/>
    </location>
    <ligand>
        <name>substrate</name>
    </ligand>
</feature>
<dbReference type="InterPro" id="IPR033888">
    <property type="entry name" value="DHOD_1B"/>
</dbReference>
<feature type="binding site" evidence="9">
    <location>
        <position position="44"/>
    </location>
    <ligand>
        <name>substrate</name>
    </ligand>
</feature>
<dbReference type="GO" id="GO:0004152">
    <property type="term" value="F:dihydroorotate dehydrogenase activity"/>
    <property type="evidence" value="ECO:0007669"/>
    <property type="project" value="UniProtKB-UniRule"/>
</dbReference>
<keyword evidence="4 9" id="KW-0963">Cytoplasm</keyword>
<dbReference type="NCBIfam" id="NF041011">
    <property type="entry name" value="dihydoor_dh_Arch"/>
    <property type="match status" value="1"/>
</dbReference>
<sequence>MTLNIELAGIILKNPLMNASGILGQNKEAIKRLYEYGFGAVVSKTITPMPRIGNKPPIILSLPNGGLINAVGLENPGKGTIKELVEEAKELNIPIIVSVGGTNEDEFSEVAKEAEISGANAIELNLSCPHTKGYGLEIGADPRNVFNVVKNVSSIIKIPVIAKLGLNDKIVEASGKALEAGAKALGLINTVKAIYIDVYTLKPVLSNIHGGLSGPPIHPIAVRVIYDVYREYRAEIIGSGGVKDWKDAAEFISAGAKAIQIGSALISNDDPKHTIKSILGGLENWLRFHNVTSLLELVGSAHRD</sequence>
<dbReference type="NCBIfam" id="NF005574">
    <property type="entry name" value="PRK07259.1"/>
    <property type="match status" value="1"/>
</dbReference>
<gene>
    <name evidence="9" type="primary">pyrD</name>
    <name evidence="11" type="ORF">ENO39_04700</name>
    <name evidence="12" type="ORF">IOK49_02870</name>
</gene>
<dbReference type="EMBL" id="DSFH01000058">
    <property type="protein sequence ID" value="HEW64336.1"/>
    <property type="molecule type" value="Genomic_DNA"/>
</dbReference>
<accession>A0A7C2ZP94</accession>
<feature type="binding site" evidence="9">
    <location>
        <position position="214"/>
    </location>
    <ligand>
        <name>FMN</name>
        <dbReference type="ChEBI" id="CHEBI:58210"/>
    </ligand>
</feature>
<comment type="catalytic activity">
    <reaction evidence="9">
        <text>(S)-dihydroorotate + A = orotate + AH2</text>
        <dbReference type="Rhea" id="RHEA:18073"/>
        <dbReference type="ChEBI" id="CHEBI:13193"/>
        <dbReference type="ChEBI" id="CHEBI:17499"/>
        <dbReference type="ChEBI" id="CHEBI:30839"/>
        <dbReference type="ChEBI" id="CHEBI:30864"/>
    </reaction>
</comment>
<dbReference type="EC" id="1.3.-.-" evidence="9"/>
<feature type="binding site" evidence="9">
    <location>
        <position position="125"/>
    </location>
    <ligand>
        <name>substrate</name>
    </ligand>
</feature>
<keyword evidence="7 9" id="KW-0665">Pyrimidine biosynthesis</keyword>
<dbReference type="EMBL" id="JADEZV010000001">
    <property type="protein sequence ID" value="MBE9391020.1"/>
    <property type="molecule type" value="Genomic_DNA"/>
</dbReference>
<evidence type="ECO:0000256" key="3">
    <source>
        <dbReference type="ARBA" id="ARBA00008008"/>
    </source>
</evidence>
<evidence type="ECO:0000256" key="7">
    <source>
        <dbReference type="ARBA" id="ARBA00022975"/>
    </source>
</evidence>
<dbReference type="GO" id="GO:0006207">
    <property type="term" value="P:'de novo' pyrimidine nucleobase biosynthetic process"/>
    <property type="evidence" value="ECO:0007669"/>
    <property type="project" value="InterPro"/>
</dbReference>
<feature type="binding site" evidence="9">
    <location>
        <begin position="262"/>
        <end position="263"/>
    </location>
    <ligand>
        <name>FMN</name>
        <dbReference type="ChEBI" id="CHEBI:58210"/>
    </ligand>
</feature>
<dbReference type="UniPathway" id="UPA00070"/>
<dbReference type="PIRSF" id="PIRSF000164">
    <property type="entry name" value="DHO_oxidase"/>
    <property type="match status" value="1"/>
</dbReference>
<organism evidence="11">
    <name type="scientific">Fervidicoccus fontis</name>
    <dbReference type="NCBI Taxonomy" id="683846"/>
    <lineage>
        <taxon>Archaea</taxon>
        <taxon>Thermoproteota</taxon>
        <taxon>Thermoprotei</taxon>
        <taxon>Fervidicoccales</taxon>
        <taxon>Fervidicoccaceae</taxon>
        <taxon>Fervidicoccus</taxon>
    </lineage>
</organism>
<feature type="binding site" evidence="9">
    <location>
        <position position="163"/>
    </location>
    <ligand>
        <name>FMN</name>
        <dbReference type="ChEBI" id="CHEBI:58210"/>
    </ligand>
</feature>
<dbReference type="RefSeq" id="WP_148683485.1">
    <property type="nucleotide sequence ID" value="NZ_DSFH01000058.1"/>
</dbReference>
<dbReference type="PANTHER" id="PTHR48109">
    <property type="entry name" value="DIHYDROOROTATE DEHYDROGENASE (QUINONE), MITOCHONDRIAL-RELATED"/>
    <property type="match status" value="1"/>
</dbReference>
<dbReference type="Proteomes" id="UP000652307">
    <property type="component" value="Unassembled WGS sequence"/>
</dbReference>
<feature type="active site" description="Nucleophile" evidence="9">
    <location>
        <position position="128"/>
    </location>
</feature>
<feature type="domain" description="Dihydroorotate dehydrogenase catalytic" evidence="10">
    <location>
        <begin position="3"/>
        <end position="282"/>
    </location>
</feature>
<keyword evidence="6 9" id="KW-0288">FMN</keyword>
<evidence type="ECO:0000256" key="6">
    <source>
        <dbReference type="ARBA" id="ARBA00022643"/>
    </source>
</evidence>
<dbReference type="Proteomes" id="UP000886076">
    <property type="component" value="Unassembled WGS sequence"/>
</dbReference>
<comment type="similarity">
    <text evidence="3 9">Belongs to the dihydroorotate dehydrogenase family. Type 1 subfamily.</text>
</comment>
<dbReference type="InterPro" id="IPR001295">
    <property type="entry name" value="Dihydroorotate_DH_CS"/>
</dbReference>
<comment type="cofactor">
    <cofactor evidence="9">
        <name>FMN</name>
        <dbReference type="ChEBI" id="CHEBI:58210"/>
    </cofactor>
    <text evidence="9">Binds 1 FMN per subunit.</text>
</comment>
<dbReference type="PROSITE" id="PS00912">
    <property type="entry name" value="DHODEHASE_2"/>
    <property type="match status" value="1"/>
</dbReference>
<comment type="function">
    <text evidence="9">Catalyzes the conversion of dihydroorotate to orotate.</text>
</comment>
<comment type="caution">
    <text evidence="11">The sequence shown here is derived from an EMBL/GenBank/DDBJ whole genome shotgun (WGS) entry which is preliminary data.</text>
</comment>
<dbReference type="CDD" id="cd04740">
    <property type="entry name" value="DHOD_1B_like"/>
    <property type="match status" value="1"/>
</dbReference>
<dbReference type="InterPro" id="IPR049622">
    <property type="entry name" value="Dihydroorotate_DH_I"/>
</dbReference>
<comment type="subcellular location">
    <subcellularLocation>
        <location evidence="1 9">Cytoplasm</location>
    </subcellularLocation>
</comment>